<gene>
    <name evidence="1" type="ORF">SAMN05216268_117102</name>
</gene>
<organism evidence="1 2">
    <name type="scientific">Streptomyces yunnanensis</name>
    <dbReference type="NCBI Taxonomy" id="156453"/>
    <lineage>
        <taxon>Bacteria</taxon>
        <taxon>Bacillati</taxon>
        <taxon>Actinomycetota</taxon>
        <taxon>Actinomycetes</taxon>
        <taxon>Kitasatosporales</taxon>
        <taxon>Streptomycetaceae</taxon>
        <taxon>Streptomyces</taxon>
    </lineage>
</organism>
<dbReference type="AlphaFoldDB" id="A0A9X8N4X6"/>
<dbReference type="SUPFAM" id="SSF46785">
    <property type="entry name" value="Winged helix' DNA-binding domain"/>
    <property type="match status" value="1"/>
</dbReference>
<dbReference type="Pfam" id="PF13730">
    <property type="entry name" value="HTH_36"/>
    <property type="match status" value="1"/>
</dbReference>
<accession>A0A9X8N4X6</accession>
<dbReference type="RefSeq" id="WP_073447708.1">
    <property type="nucleotide sequence ID" value="NZ_FRBK01000017.1"/>
</dbReference>
<dbReference type="EMBL" id="FRBK01000017">
    <property type="protein sequence ID" value="SHM99723.1"/>
    <property type="molecule type" value="Genomic_DNA"/>
</dbReference>
<evidence type="ECO:0000313" key="2">
    <source>
        <dbReference type="Proteomes" id="UP000184388"/>
    </source>
</evidence>
<reference evidence="2" key="1">
    <citation type="submission" date="2016-11" db="EMBL/GenBank/DDBJ databases">
        <authorList>
            <person name="Jaros S."/>
            <person name="Januszkiewicz K."/>
            <person name="Wedrychowicz H."/>
        </authorList>
    </citation>
    <scope>NUCLEOTIDE SEQUENCE [LARGE SCALE GENOMIC DNA]</scope>
    <source>
        <strain evidence="2">CGMCC 4.3555</strain>
    </source>
</reference>
<dbReference type="InterPro" id="IPR036390">
    <property type="entry name" value="WH_DNA-bd_sf"/>
</dbReference>
<proteinExistence type="predicted"/>
<dbReference type="Gene3D" id="1.10.10.10">
    <property type="entry name" value="Winged helix-like DNA-binding domain superfamily/Winged helix DNA-binding domain"/>
    <property type="match status" value="1"/>
</dbReference>
<comment type="caution">
    <text evidence="1">The sequence shown here is derived from an EMBL/GenBank/DDBJ whole genome shotgun (WGS) entry which is preliminary data.</text>
</comment>
<evidence type="ECO:0000313" key="1">
    <source>
        <dbReference type="EMBL" id="SHM99723.1"/>
    </source>
</evidence>
<sequence>MNAAQTLLGLARQIADDSGLVHDSPSEIIDITQMSKTEVNAAVKELENAGQIEVVSALGGKRIRLLKLDEKGFRTVQTADGGHEAEESAETDSRNLVKSWTLRVAACRNLTPAMALVGAVIAQHANYKTGTVYLGEDRLAKAMNRDKKTLKARRDKLIELGWLRNTDEYVKRARVRKLNVPDCGCESCAPEPGDF</sequence>
<name>A0A9X8N4X6_9ACTN</name>
<dbReference type="InterPro" id="IPR036388">
    <property type="entry name" value="WH-like_DNA-bd_sf"/>
</dbReference>
<protein>
    <submittedName>
        <fullName evidence="1">Helix-turn-helix domain-containing protein</fullName>
    </submittedName>
</protein>
<dbReference type="Proteomes" id="UP000184388">
    <property type="component" value="Unassembled WGS sequence"/>
</dbReference>